<name>S4P4J3_9NEOP</name>
<protein>
    <submittedName>
        <fullName evidence="1">Uncharacterized protein</fullName>
    </submittedName>
</protein>
<organism evidence="1">
    <name type="scientific">Pararge aegeria</name>
    <name type="common">speckled wood butterfly</name>
    <dbReference type="NCBI Taxonomy" id="116150"/>
    <lineage>
        <taxon>Eukaryota</taxon>
        <taxon>Metazoa</taxon>
        <taxon>Ecdysozoa</taxon>
        <taxon>Arthropoda</taxon>
        <taxon>Hexapoda</taxon>
        <taxon>Insecta</taxon>
        <taxon>Pterygota</taxon>
        <taxon>Neoptera</taxon>
        <taxon>Endopterygota</taxon>
        <taxon>Lepidoptera</taxon>
        <taxon>Glossata</taxon>
        <taxon>Ditrysia</taxon>
        <taxon>Papilionoidea</taxon>
        <taxon>Nymphalidae</taxon>
        <taxon>Satyrinae</taxon>
        <taxon>Satyrini</taxon>
        <taxon>Parargina</taxon>
        <taxon>Pararge</taxon>
    </lineage>
</organism>
<sequence length="79" mass="8668">MSLDILKEEFYDFSNSNDETEEQCKCGEVPSPNSRFMFPALEAQSAACPINVCVSSPSSFSTENLFPPTIVHCSAGIDR</sequence>
<reference evidence="1" key="1">
    <citation type="journal article" date="2013" name="BMC Genomics">
        <title>Unscrambling butterfly oogenesis.</title>
        <authorList>
            <person name="Carter J.M."/>
            <person name="Baker S.C."/>
            <person name="Pink R."/>
            <person name="Carter D.R."/>
            <person name="Collins A."/>
            <person name="Tomlin J."/>
            <person name="Gibbs M."/>
            <person name="Breuker C.J."/>
        </authorList>
    </citation>
    <scope>NUCLEOTIDE SEQUENCE</scope>
    <source>
        <tissue evidence="1">Ovary</tissue>
    </source>
</reference>
<proteinExistence type="predicted"/>
<dbReference type="EMBL" id="GAIX01009007">
    <property type="protein sequence ID" value="JAA83553.1"/>
    <property type="molecule type" value="Transcribed_RNA"/>
</dbReference>
<feature type="non-terminal residue" evidence="1">
    <location>
        <position position="79"/>
    </location>
</feature>
<reference evidence="1" key="2">
    <citation type="submission" date="2013-05" db="EMBL/GenBank/DDBJ databases">
        <authorList>
            <person name="Carter J.-M."/>
            <person name="Baker S.C."/>
            <person name="Pink R."/>
            <person name="Carter D.R.F."/>
            <person name="Collins A."/>
            <person name="Tomlin J."/>
            <person name="Gibbs M."/>
            <person name="Breuker C.J."/>
        </authorList>
    </citation>
    <scope>NUCLEOTIDE SEQUENCE</scope>
    <source>
        <tissue evidence="1">Ovary</tissue>
    </source>
</reference>
<accession>S4P4J3</accession>
<dbReference type="AlphaFoldDB" id="S4P4J3"/>
<evidence type="ECO:0000313" key="1">
    <source>
        <dbReference type="EMBL" id="JAA83553.1"/>
    </source>
</evidence>